<keyword evidence="6 14" id="KW-0812">Transmembrane</keyword>
<dbReference type="NCBIfam" id="TIGR01783">
    <property type="entry name" value="TonB-siderophor"/>
    <property type="match status" value="1"/>
</dbReference>
<evidence type="ECO:0000256" key="15">
    <source>
        <dbReference type="PROSITE-ProRule" id="PRU10144"/>
    </source>
</evidence>
<evidence type="ECO:0000256" key="4">
    <source>
        <dbReference type="ARBA" id="ARBA00022452"/>
    </source>
</evidence>
<keyword evidence="11 14" id="KW-0472">Membrane</keyword>
<dbReference type="FunFam" id="2.170.130.10:FF:000010">
    <property type="entry name" value="Ferripyoverdine receptor"/>
    <property type="match status" value="1"/>
</dbReference>
<dbReference type="Gene3D" id="2.170.130.10">
    <property type="entry name" value="TonB-dependent receptor, plug domain"/>
    <property type="match status" value="1"/>
</dbReference>
<feature type="short sequence motif" description="TonB C-terminal box" evidence="15">
    <location>
        <begin position="782"/>
        <end position="799"/>
    </location>
</feature>
<accession>A0A2V1JWX2</accession>
<dbReference type="GO" id="GO:0015344">
    <property type="term" value="F:siderophore uptake transmembrane transporter activity"/>
    <property type="evidence" value="ECO:0007669"/>
    <property type="project" value="TreeGrafter"/>
</dbReference>
<evidence type="ECO:0000256" key="13">
    <source>
        <dbReference type="ARBA" id="ARBA00023237"/>
    </source>
</evidence>
<dbReference type="InterPro" id="IPR037066">
    <property type="entry name" value="Plug_dom_sf"/>
</dbReference>
<keyword evidence="3 14" id="KW-0813">Transport</keyword>
<evidence type="ECO:0000256" key="14">
    <source>
        <dbReference type="PROSITE-ProRule" id="PRU01360"/>
    </source>
</evidence>
<evidence type="ECO:0000256" key="8">
    <source>
        <dbReference type="ARBA" id="ARBA00023004"/>
    </source>
</evidence>
<keyword evidence="7" id="KW-0732">Signal</keyword>
<feature type="domain" description="Secretin/TonB short N-terminal" evidence="17">
    <location>
        <begin position="54"/>
        <end position="105"/>
    </location>
</feature>
<keyword evidence="19" id="KW-1185">Reference proteome</keyword>
<dbReference type="GO" id="GO:0015891">
    <property type="term" value="P:siderophore transport"/>
    <property type="evidence" value="ECO:0007669"/>
    <property type="project" value="InterPro"/>
</dbReference>
<dbReference type="SMART" id="SM00965">
    <property type="entry name" value="STN"/>
    <property type="match status" value="1"/>
</dbReference>
<evidence type="ECO:0000256" key="5">
    <source>
        <dbReference type="ARBA" id="ARBA00022496"/>
    </source>
</evidence>
<evidence type="ECO:0000256" key="7">
    <source>
        <dbReference type="ARBA" id="ARBA00022729"/>
    </source>
</evidence>
<name>A0A2V1JWX2_9BURK</name>
<evidence type="ECO:0000313" key="18">
    <source>
        <dbReference type="EMBL" id="PWF21628.1"/>
    </source>
</evidence>
<evidence type="ECO:0000256" key="11">
    <source>
        <dbReference type="ARBA" id="ARBA00023136"/>
    </source>
</evidence>
<dbReference type="InterPro" id="IPR012910">
    <property type="entry name" value="Plug_dom"/>
</dbReference>
<dbReference type="Pfam" id="PF00593">
    <property type="entry name" value="TonB_dep_Rec_b-barrel"/>
    <property type="match status" value="1"/>
</dbReference>
<dbReference type="Proteomes" id="UP000245212">
    <property type="component" value="Unassembled WGS sequence"/>
</dbReference>
<dbReference type="CDD" id="cd01347">
    <property type="entry name" value="ligand_gated_channel"/>
    <property type="match status" value="1"/>
</dbReference>
<evidence type="ECO:0000256" key="6">
    <source>
        <dbReference type="ARBA" id="ARBA00022692"/>
    </source>
</evidence>
<gene>
    <name evidence="18" type="ORF">DD235_15170</name>
</gene>
<dbReference type="InterPro" id="IPR010105">
    <property type="entry name" value="TonB_sidphr_rcpt"/>
</dbReference>
<evidence type="ECO:0000256" key="1">
    <source>
        <dbReference type="ARBA" id="ARBA00004571"/>
    </source>
</evidence>
<evidence type="ECO:0000256" key="3">
    <source>
        <dbReference type="ARBA" id="ARBA00022448"/>
    </source>
</evidence>
<dbReference type="PANTHER" id="PTHR32552:SF74">
    <property type="entry name" value="HYDROXAMATE SIDEROPHORE RECEPTOR FHUE"/>
    <property type="match status" value="1"/>
</dbReference>
<keyword evidence="12 18" id="KW-0675">Receptor</keyword>
<keyword evidence="8" id="KW-0408">Iron</keyword>
<organism evidence="18 19">
    <name type="scientific">Corticimicrobacter populi</name>
    <dbReference type="NCBI Taxonomy" id="2175229"/>
    <lineage>
        <taxon>Bacteria</taxon>
        <taxon>Pseudomonadati</taxon>
        <taxon>Pseudomonadota</taxon>
        <taxon>Betaproteobacteria</taxon>
        <taxon>Burkholderiales</taxon>
        <taxon>Alcaligenaceae</taxon>
        <taxon>Corticimicrobacter</taxon>
    </lineage>
</organism>
<dbReference type="SUPFAM" id="SSF56935">
    <property type="entry name" value="Porins"/>
    <property type="match status" value="1"/>
</dbReference>
<dbReference type="EMBL" id="QETA01000007">
    <property type="protein sequence ID" value="PWF21628.1"/>
    <property type="molecule type" value="Genomic_DNA"/>
</dbReference>
<evidence type="ECO:0000256" key="16">
    <source>
        <dbReference type="RuleBase" id="RU003357"/>
    </source>
</evidence>
<dbReference type="Gene3D" id="2.40.170.20">
    <property type="entry name" value="TonB-dependent receptor, beta-barrel domain"/>
    <property type="match status" value="1"/>
</dbReference>
<evidence type="ECO:0000256" key="2">
    <source>
        <dbReference type="ARBA" id="ARBA00009810"/>
    </source>
</evidence>
<dbReference type="InterPro" id="IPR011662">
    <property type="entry name" value="Secretin/TonB_short_N"/>
</dbReference>
<reference evidence="19" key="1">
    <citation type="submission" date="2018-05" db="EMBL/GenBank/DDBJ databases">
        <authorList>
            <person name="Li Y."/>
        </authorList>
    </citation>
    <scope>NUCLEOTIDE SEQUENCE [LARGE SCALE GENOMIC DNA]</scope>
    <source>
        <strain evidence="19">3d-2-2</strain>
    </source>
</reference>
<comment type="caution">
    <text evidence="18">The sequence shown here is derived from an EMBL/GenBank/DDBJ whole genome shotgun (WGS) entry which is preliminary data.</text>
</comment>
<dbReference type="GO" id="GO:0038023">
    <property type="term" value="F:signaling receptor activity"/>
    <property type="evidence" value="ECO:0007669"/>
    <property type="project" value="InterPro"/>
</dbReference>
<keyword evidence="9" id="KW-0406">Ion transport</keyword>
<comment type="similarity">
    <text evidence="2 14 16">Belongs to the TonB-dependent receptor family.</text>
</comment>
<sequence>MLVGTGIVLAGATAWPGAVQAQPAVAGQDGMRQYGIEAGTLDQVLNRFAAESGIALAIDGALTADLPGPALSGRYDVAGGLAVLLAGSGLEAVRNRDGGYVLRRRSRQDVQALEAVTVRGQQEATEGSGSYTTGLMSTATPLALSIRETPQSVSVVTRDRMTDNGMTTVENALNYTTGMTVTSTASEREEYNARGFRVSNIMVDGLAMGHDYDVLGSGTLDIYDRIEVVRGATGLLEGAGNPSASINLVKKRPTADFRGSVAASYGRWHNRGTTLDAGGPLNEAGTLRGRVVTTLRDSDTFTSGYSRERRLFYGILEADITDRTTITLGGYHNTEDNPGADWNGLPTRADGSFYDFDRDVRASPYWSYWNKENTQAFAEVTHAFDNGWKIELKGSWLDGKLNMAGTSLLWARQANDAMFYNTGKYHYQHRQTALDLRASGPFELAGRNHQLAVGVNHRRKVENDGPGGWATAYPYAFDPADWAASVDAPEPAWNMMWSRESKEVQYGGYATVKFSLSDPLNLFLGGRLSWYTYDSLMRSGTYVGETRFTEHGKLTPYAALTYDLNEQYTVYGSVTGIFKPQDYTSVGGGLLDPVEGTNYEAGIKGEYLDGRLNASLAVFQINQTNLPNALPQTACSNTAISCYAAAGEVRSRGFEAELSGNVTHNWRIFAGYAYVMAKYLEDSTEGQAGSRYGTTTPRHLLTLSTVYSFDGALAGWRVGTSARIQGRTQSTVSGYETVRQPGYGIVNLMAGYSPSRNLDFQLNVLNVFDRNYYRSISYPDNGNVLGEPRSWLLTARYSF</sequence>
<comment type="subcellular location">
    <subcellularLocation>
        <location evidence="1 14">Cell outer membrane</location>
        <topology evidence="1 14">Multi-pass membrane protein</topology>
    </subcellularLocation>
</comment>
<dbReference type="Pfam" id="PF07715">
    <property type="entry name" value="Plug"/>
    <property type="match status" value="1"/>
</dbReference>
<evidence type="ECO:0000313" key="19">
    <source>
        <dbReference type="Proteomes" id="UP000245212"/>
    </source>
</evidence>
<dbReference type="PANTHER" id="PTHR32552">
    <property type="entry name" value="FERRICHROME IRON RECEPTOR-RELATED"/>
    <property type="match status" value="1"/>
</dbReference>
<dbReference type="PROSITE" id="PS01156">
    <property type="entry name" value="TONB_DEPENDENT_REC_2"/>
    <property type="match status" value="1"/>
</dbReference>
<evidence type="ECO:0000256" key="9">
    <source>
        <dbReference type="ARBA" id="ARBA00023065"/>
    </source>
</evidence>
<protein>
    <submittedName>
        <fullName evidence="18">TonB-dependent siderophore receptor</fullName>
    </submittedName>
</protein>
<keyword evidence="13 14" id="KW-0998">Cell outer membrane</keyword>
<evidence type="ECO:0000256" key="10">
    <source>
        <dbReference type="ARBA" id="ARBA00023077"/>
    </source>
</evidence>
<dbReference type="PROSITE" id="PS52016">
    <property type="entry name" value="TONB_DEPENDENT_REC_3"/>
    <property type="match status" value="1"/>
</dbReference>
<keyword evidence="4 14" id="KW-1134">Transmembrane beta strand</keyword>
<keyword evidence="5" id="KW-0410">Iron transport</keyword>
<evidence type="ECO:0000259" key="17">
    <source>
        <dbReference type="SMART" id="SM00965"/>
    </source>
</evidence>
<dbReference type="InterPro" id="IPR000531">
    <property type="entry name" value="Beta-barrel_TonB"/>
</dbReference>
<keyword evidence="10 16" id="KW-0798">TonB box</keyword>
<dbReference type="AlphaFoldDB" id="A0A2V1JWX2"/>
<proteinExistence type="inferred from homology"/>
<dbReference type="Gene3D" id="3.55.50.30">
    <property type="match status" value="1"/>
</dbReference>
<dbReference type="GO" id="GO:0009279">
    <property type="term" value="C:cell outer membrane"/>
    <property type="evidence" value="ECO:0007669"/>
    <property type="project" value="UniProtKB-SubCell"/>
</dbReference>
<dbReference type="InterPro" id="IPR039426">
    <property type="entry name" value="TonB-dep_rcpt-like"/>
</dbReference>
<evidence type="ECO:0000256" key="12">
    <source>
        <dbReference type="ARBA" id="ARBA00023170"/>
    </source>
</evidence>
<dbReference type="InterPro" id="IPR010917">
    <property type="entry name" value="TonB_rcpt_CS"/>
</dbReference>
<dbReference type="InterPro" id="IPR036942">
    <property type="entry name" value="Beta-barrel_TonB_sf"/>
</dbReference>